<dbReference type="AlphaFoldDB" id="A0A3B0MB65"/>
<reference evidence="1" key="1">
    <citation type="submission" date="2018-04" db="EMBL/GenBank/DDBJ databases">
        <authorList>
            <person name="Go L.Y."/>
            <person name="Mitchell J.A."/>
        </authorList>
    </citation>
    <scope>NUCLEOTIDE SEQUENCE</scope>
    <source>
        <strain evidence="1">ARTV</strain>
    </source>
</reference>
<accession>A0A3B0MB65</accession>
<name>A0A3B0MB65_9GAMM</name>
<protein>
    <recommendedName>
        <fullName evidence="2">Chromosome partition protein Smc</fullName>
    </recommendedName>
</protein>
<organism evidence="1">
    <name type="scientific">Arsenophonus endosymbiont of Trialeurodes vaporariorum</name>
    <dbReference type="NCBI Taxonomy" id="235567"/>
    <lineage>
        <taxon>Bacteria</taxon>
        <taxon>Pseudomonadati</taxon>
        <taxon>Pseudomonadota</taxon>
        <taxon>Gammaproteobacteria</taxon>
        <taxon>Enterobacterales</taxon>
        <taxon>Morganellaceae</taxon>
        <taxon>Arsenophonus</taxon>
    </lineage>
</organism>
<evidence type="ECO:0008006" key="2">
    <source>
        <dbReference type="Google" id="ProtNLM"/>
    </source>
</evidence>
<proteinExistence type="predicted"/>
<evidence type="ECO:0000313" key="1">
    <source>
        <dbReference type="EMBL" id="SSW94917.1"/>
    </source>
</evidence>
<gene>
    <name evidence="1" type="ORF">ARTV_0572</name>
</gene>
<sequence>MFNDIQALISDLDFRRSLLFEQMKEFESLQQEIKQLTEESSHNTTAQNKLKKLAQAFPEGIDKCQKDILAKINSFEKNFKVIEKTFKSINHQSDEGNNTSLDSNTAVNTKKKTFKSYI</sequence>
<dbReference type="EMBL" id="UFQR01000002">
    <property type="protein sequence ID" value="SSW94917.1"/>
    <property type="molecule type" value="Genomic_DNA"/>
</dbReference>